<evidence type="ECO:0000256" key="1">
    <source>
        <dbReference type="SAM" id="SignalP"/>
    </source>
</evidence>
<protein>
    <submittedName>
        <fullName evidence="2">Uncharacterized protein</fullName>
    </submittedName>
</protein>
<reference evidence="2 3" key="1">
    <citation type="submission" date="2018-01" db="EMBL/GenBank/DDBJ databases">
        <title>Complete genome sequence of Bacteriovorax stolpii DSM12778.</title>
        <authorList>
            <person name="Tang B."/>
            <person name="Chang J."/>
        </authorList>
    </citation>
    <scope>NUCLEOTIDE SEQUENCE [LARGE SCALE GENOMIC DNA]</scope>
    <source>
        <strain evidence="2 3">DSM 12778</strain>
    </source>
</reference>
<proteinExistence type="predicted"/>
<dbReference type="AlphaFoldDB" id="A0A2K9NN67"/>
<dbReference type="EMBL" id="CP025704">
    <property type="protein sequence ID" value="AUN96971.1"/>
    <property type="molecule type" value="Genomic_DNA"/>
</dbReference>
<keyword evidence="3" id="KW-1185">Reference proteome</keyword>
<organism evidence="2 3">
    <name type="scientific">Bacteriovorax stolpii</name>
    <name type="common">Bdellovibrio stolpii</name>
    <dbReference type="NCBI Taxonomy" id="960"/>
    <lineage>
        <taxon>Bacteria</taxon>
        <taxon>Pseudomonadati</taxon>
        <taxon>Bdellovibrionota</taxon>
        <taxon>Bacteriovoracia</taxon>
        <taxon>Bacteriovoracales</taxon>
        <taxon>Bacteriovoracaceae</taxon>
        <taxon>Bacteriovorax</taxon>
    </lineage>
</organism>
<dbReference type="GO" id="GO:0006644">
    <property type="term" value="P:phospholipid metabolic process"/>
    <property type="evidence" value="ECO:0007669"/>
    <property type="project" value="InterPro"/>
</dbReference>
<dbReference type="InterPro" id="IPR036444">
    <property type="entry name" value="PLipase_A2_dom_sf"/>
</dbReference>
<accession>A0A2K9NN67</accession>
<sequence length="250" mass="29450">MKTLLLAFAMLFMNSQVFGEEENRLNPFESDGCSMVPDSEPFSNNDWLNCCIPHDINYWKGGTVEEKEKTDMAFKACLEKNKMGNWLSTIFYYGVSLGGTPKIKTTWRWGYGWEKSRPFSPLSKKDLKKINEYKDLFKLPVYVRSQELVEAMVDAFTTRNTCKDDMRKRIEKHMTFKTPVKEFKMHRIEGGDDRYQIFSPECKAGYMVVDFHPHPFAPDLCVFSDYYYYQVERIKSFLVYGDCQNFLKKK</sequence>
<dbReference type="SUPFAM" id="SSF48619">
    <property type="entry name" value="Phospholipase A2, PLA2"/>
    <property type="match status" value="1"/>
</dbReference>
<dbReference type="Proteomes" id="UP000235584">
    <property type="component" value="Chromosome"/>
</dbReference>
<dbReference type="RefSeq" id="WP_102242266.1">
    <property type="nucleotide sequence ID" value="NZ_CP025704.1"/>
</dbReference>
<dbReference type="Gene3D" id="1.20.90.10">
    <property type="entry name" value="Phospholipase A2 domain"/>
    <property type="match status" value="1"/>
</dbReference>
<dbReference type="GO" id="GO:0004623">
    <property type="term" value="F:phospholipase A2 activity"/>
    <property type="evidence" value="ECO:0007669"/>
    <property type="project" value="InterPro"/>
</dbReference>
<evidence type="ECO:0000313" key="3">
    <source>
        <dbReference type="Proteomes" id="UP000235584"/>
    </source>
</evidence>
<keyword evidence="1" id="KW-0732">Signal</keyword>
<dbReference type="GO" id="GO:0050482">
    <property type="term" value="P:arachidonate secretion"/>
    <property type="evidence" value="ECO:0007669"/>
    <property type="project" value="InterPro"/>
</dbReference>
<feature type="chain" id="PRO_5014862582" evidence="1">
    <location>
        <begin position="20"/>
        <end position="250"/>
    </location>
</feature>
<feature type="signal peptide" evidence="1">
    <location>
        <begin position="1"/>
        <end position="19"/>
    </location>
</feature>
<name>A0A2K9NN67_BACTC</name>
<evidence type="ECO:0000313" key="2">
    <source>
        <dbReference type="EMBL" id="AUN96971.1"/>
    </source>
</evidence>
<gene>
    <name evidence="2" type="ORF">C0V70_02385</name>
</gene>
<dbReference type="KEGG" id="bsto:C0V70_02385"/>